<comment type="caution">
    <text evidence="1">The sequence shown here is derived from an EMBL/GenBank/DDBJ whole genome shotgun (WGS) entry which is preliminary data.</text>
</comment>
<dbReference type="Proteomes" id="UP000451234">
    <property type="component" value="Unassembled WGS sequence"/>
</dbReference>
<name>A0A6I1D1B1_BIFLN</name>
<reference evidence="1 2" key="1">
    <citation type="journal article" date="2019" name="Nat. Med.">
        <title>A library of human gut bacterial isolates paired with longitudinal multiomics data enables mechanistic microbiome research.</title>
        <authorList>
            <person name="Poyet M."/>
            <person name="Groussin M."/>
            <person name="Gibbons S.M."/>
            <person name="Avila-Pacheco J."/>
            <person name="Jiang X."/>
            <person name="Kearney S.M."/>
            <person name="Perrotta A.R."/>
            <person name="Berdy B."/>
            <person name="Zhao S."/>
            <person name="Lieberman T.D."/>
            <person name="Swanson P.K."/>
            <person name="Smith M."/>
            <person name="Roesemann S."/>
            <person name="Alexander J.E."/>
            <person name="Rich S.A."/>
            <person name="Livny J."/>
            <person name="Vlamakis H."/>
            <person name="Clish C."/>
            <person name="Bullock K."/>
            <person name="Deik A."/>
            <person name="Scott J."/>
            <person name="Pierce K.A."/>
            <person name="Xavier R.J."/>
            <person name="Alm E.J."/>
        </authorList>
    </citation>
    <scope>NUCLEOTIDE SEQUENCE [LARGE SCALE GENOMIC DNA]</scope>
    <source>
        <strain evidence="1 2">BIOML-A75</strain>
    </source>
</reference>
<protein>
    <submittedName>
        <fullName evidence="1">Uncharacterized protein</fullName>
    </submittedName>
</protein>
<accession>A0A6I1D1B1</accession>
<gene>
    <name evidence="1" type="ORF">GBB65_02520</name>
</gene>
<dbReference type="AlphaFoldDB" id="A0A6I1D1B1"/>
<proteinExistence type="predicted"/>
<dbReference type="EMBL" id="WDRV01000002">
    <property type="protein sequence ID" value="KAB7323627.1"/>
    <property type="molecule type" value="Genomic_DNA"/>
</dbReference>
<sequence length="75" mass="8711">MDEETEETEVYTVYMRVTQIETRHVTAPKGLTFDQLSDWVDENGVGDLLDIDELDNDMVSADYEDGSHVKRKWTK</sequence>
<evidence type="ECO:0000313" key="1">
    <source>
        <dbReference type="EMBL" id="KAB7323627.1"/>
    </source>
</evidence>
<organism evidence="1 2">
    <name type="scientific">Bifidobacterium longum</name>
    <dbReference type="NCBI Taxonomy" id="216816"/>
    <lineage>
        <taxon>Bacteria</taxon>
        <taxon>Bacillati</taxon>
        <taxon>Actinomycetota</taxon>
        <taxon>Actinomycetes</taxon>
        <taxon>Bifidobacteriales</taxon>
        <taxon>Bifidobacteriaceae</taxon>
        <taxon>Bifidobacterium</taxon>
    </lineage>
</organism>
<evidence type="ECO:0000313" key="2">
    <source>
        <dbReference type="Proteomes" id="UP000451234"/>
    </source>
</evidence>